<comment type="caution">
    <text evidence="1">The sequence shown here is derived from an EMBL/GenBank/DDBJ whole genome shotgun (WGS) entry which is preliminary data.</text>
</comment>
<name>A0AAV5AFU3_9AGAM</name>
<proteinExistence type="predicted"/>
<organism evidence="1 2">
    <name type="scientific">Clathrus columnatus</name>
    <dbReference type="NCBI Taxonomy" id="1419009"/>
    <lineage>
        <taxon>Eukaryota</taxon>
        <taxon>Fungi</taxon>
        <taxon>Dikarya</taxon>
        <taxon>Basidiomycota</taxon>
        <taxon>Agaricomycotina</taxon>
        <taxon>Agaricomycetes</taxon>
        <taxon>Phallomycetidae</taxon>
        <taxon>Phallales</taxon>
        <taxon>Clathraceae</taxon>
        <taxon>Clathrus</taxon>
    </lineage>
</organism>
<evidence type="ECO:0000313" key="2">
    <source>
        <dbReference type="Proteomes" id="UP001050691"/>
    </source>
</evidence>
<accession>A0AAV5AFU3</accession>
<sequence>MSRVHPIFEIQELIGEIVSWMPPRQTIHTALVNRTWFHASIPYLWYSVSLKGALSLLGKWGMCRDRFGFLETPTETQWDLFLVYSKHVRLLEGISLEGRLLQAATRFRPDSVTYLFPNLRVLIWTTMGDLTDLNALISPSLESFGLKVPELTASSFQRLCHLLITRLKVLRFLDIDVLVALKADIQCHHLFQELLEHFKETLMWIQIPSLFYTHKTLKMLSKIQHLCNLSIGPDNLLQINEIPVSWTDHKLIERRENFHSLQKFSFTGTQKKLCDKLLTRYSLSALLDFTWHSCTRLDDPEFLITIMVSSCPHLETLTVGHSQMYPIIPFTPPVIHWPAIRPLLRLQNLSTLSLNSWTIQMTPENLIELLSSRPPSRTWKILEIFTSTPLRLADLSLYNQYCPDLERLGIYIDGYSLNSFLAPSDHDERDIDQLLELHLLPHRRFSQLAVINFGYSQLHWKTSLAISSILLKLSEIPIVATGWDWPYWREVSARVLARWKAGKGNGWDAALRSERSTPTDSYEGWWNVIW</sequence>
<keyword evidence="2" id="KW-1185">Reference proteome</keyword>
<evidence type="ECO:0008006" key="3">
    <source>
        <dbReference type="Google" id="ProtNLM"/>
    </source>
</evidence>
<gene>
    <name evidence="1" type="ORF">Clacol_005038</name>
</gene>
<protein>
    <recommendedName>
        <fullName evidence="3">F-box domain-containing protein</fullName>
    </recommendedName>
</protein>
<dbReference type="AlphaFoldDB" id="A0AAV5AFU3"/>
<dbReference type="Proteomes" id="UP001050691">
    <property type="component" value="Unassembled WGS sequence"/>
</dbReference>
<evidence type="ECO:0000313" key="1">
    <source>
        <dbReference type="EMBL" id="GJJ10810.1"/>
    </source>
</evidence>
<reference evidence="1" key="1">
    <citation type="submission" date="2021-10" db="EMBL/GenBank/DDBJ databases">
        <title>De novo Genome Assembly of Clathrus columnatus (Basidiomycota, Fungi) Using Illumina and Nanopore Sequence Data.</title>
        <authorList>
            <person name="Ogiso-Tanaka E."/>
            <person name="Itagaki H."/>
            <person name="Hosoya T."/>
            <person name="Hosaka K."/>
        </authorList>
    </citation>
    <scope>NUCLEOTIDE SEQUENCE</scope>
    <source>
        <strain evidence="1">MO-923</strain>
    </source>
</reference>
<dbReference type="EMBL" id="BPWL01000005">
    <property type="protein sequence ID" value="GJJ10810.1"/>
    <property type="molecule type" value="Genomic_DNA"/>
</dbReference>